<keyword evidence="1" id="KW-0472">Membrane</keyword>
<feature type="transmembrane region" description="Helical" evidence="1">
    <location>
        <begin position="9"/>
        <end position="29"/>
    </location>
</feature>
<reference evidence="2 3" key="1">
    <citation type="submission" date="2018-12" db="EMBL/GenBank/DDBJ databases">
        <authorList>
            <person name="Sun L."/>
            <person name="Chen Z."/>
        </authorList>
    </citation>
    <scope>NUCLEOTIDE SEQUENCE [LARGE SCALE GENOMIC DNA]</scope>
    <source>
        <strain evidence="2 3">DSM 15890</strain>
    </source>
</reference>
<dbReference type="Proteomes" id="UP000279446">
    <property type="component" value="Unassembled WGS sequence"/>
</dbReference>
<dbReference type="RefSeq" id="WP_127193278.1">
    <property type="nucleotide sequence ID" value="NZ_RZNY01000014.1"/>
</dbReference>
<dbReference type="EMBL" id="RZNY01000014">
    <property type="protein sequence ID" value="RUT44670.1"/>
    <property type="molecule type" value="Genomic_DNA"/>
</dbReference>
<dbReference type="AlphaFoldDB" id="A0A3S1DMH3"/>
<gene>
    <name evidence="2" type="ORF">EJP82_17070</name>
</gene>
<name>A0A3S1DMH3_9BACL</name>
<comment type="caution">
    <text evidence="2">The sequence shown here is derived from an EMBL/GenBank/DDBJ whole genome shotgun (WGS) entry which is preliminary data.</text>
</comment>
<organism evidence="2 3">
    <name type="scientific">Paenibacillus anaericanus</name>
    <dbReference type="NCBI Taxonomy" id="170367"/>
    <lineage>
        <taxon>Bacteria</taxon>
        <taxon>Bacillati</taxon>
        <taxon>Bacillota</taxon>
        <taxon>Bacilli</taxon>
        <taxon>Bacillales</taxon>
        <taxon>Paenibacillaceae</taxon>
        <taxon>Paenibacillus</taxon>
    </lineage>
</organism>
<evidence type="ECO:0000313" key="3">
    <source>
        <dbReference type="Proteomes" id="UP000279446"/>
    </source>
</evidence>
<sequence>MNIARAIKLLGLIVGVVFLNIVVLSPGLLGVEIGGANVLETAFGVTLLFISLLVVLYGSYSSLFKLPVVTPVKDIKTHEDYIEALSHFRNEKVFKKDVSLALDQLERIAKKKETLLDVLLQRFDPAELSYKKFISVIYEVEKLFYLNIRGILNKLSVFDASEFSTFASSQRPTQFSKKLIQEKTDLYNEYLAYVAGYLGANEEILLKLDKLLLEISLLGSTDYKDVEEMPCMQEIDALIKQTKFYKQ</sequence>
<protein>
    <submittedName>
        <fullName evidence="2">Uncharacterized protein</fullName>
    </submittedName>
</protein>
<evidence type="ECO:0000256" key="1">
    <source>
        <dbReference type="SAM" id="Phobius"/>
    </source>
</evidence>
<evidence type="ECO:0000313" key="2">
    <source>
        <dbReference type="EMBL" id="RUT44670.1"/>
    </source>
</evidence>
<proteinExistence type="predicted"/>
<dbReference type="OrthoDB" id="2935100at2"/>
<feature type="transmembrane region" description="Helical" evidence="1">
    <location>
        <begin position="41"/>
        <end position="60"/>
    </location>
</feature>
<keyword evidence="1" id="KW-1133">Transmembrane helix</keyword>
<accession>A0A3S1DMH3</accession>
<keyword evidence="1" id="KW-0812">Transmembrane</keyword>
<keyword evidence="3" id="KW-1185">Reference proteome</keyword>